<accession>A0AAD8ACM1</accession>
<comment type="caution">
    <text evidence="2">The sequence shown here is derived from an EMBL/GenBank/DDBJ whole genome shotgun (WGS) entry which is preliminary data.</text>
</comment>
<keyword evidence="1" id="KW-0732">Signal</keyword>
<evidence type="ECO:0000256" key="1">
    <source>
        <dbReference type="SAM" id="SignalP"/>
    </source>
</evidence>
<sequence>MQLRVFVVALLIATAVAEKDKLEDKNKKAVEEKPSGKTEKRGVEEIVYAPEGHHGYATGYGHGGYELGGQASLGLLGYGEHSLHPTTRIKSIIINKEVTVPVPHPYPVPVEKKVPYPVHIKVPVPVVRHYPVPVPKPYPVTVEKKVPYPVEKIVYPVKGACEVPVHDSKDWGCTGKPRLRRTGDPGLGITGGLDWGVPVRSPTHNLRYFKLISKSSLLGLYLSPHLFQTILTVVLSAADFLGRPPSGPAELRRTYQGQGDLQWSNTSFVWNECGYEPLLRAS</sequence>
<feature type="signal peptide" evidence="1">
    <location>
        <begin position="1"/>
        <end position="17"/>
    </location>
</feature>
<evidence type="ECO:0000313" key="2">
    <source>
        <dbReference type="EMBL" id="KAJ9596628.1"/>
    </source>
</evidence>
<feature type="non-terminal residue" evidence="2">
    <location>
        <position position="282"/>
    </location>
</feature>
<proteinExistence type="predicted"/>
<gene>
    <name evidence="2" type="ORF">L9F63_012325</name>
</gene>
<feature type="chain" id="PRO_5042194387" evidence="1">
    <location>
        <begin position="18"/>
        <end position="282"/>
    </location>
</feature>
<protein>
    <submittedName>
        <fullName evidence="2">Uncharacterized protein</fullName>
    </submittedName>
</protein>
<reference evidence="2" key="2">
    <citation type="submission" date="2023-05" db="EMBL/GenBank/DDBJ databases">
        <authorList>
            <person name="Fouks B."/>
        </authorList>
    </citation>
    <scope>NUCLEOTIDE SEQUENCE</scope>
    <source>
        <strain evidence="2">Stay&amp;Tobe</strain>
        <tissue evidence="2">Testes</tissue>
    </source>
</reference>
<dbReference type="EMBL" id="JASPKZ010001977">
    <property type="protein sequence ID" value="KAJ9596628.1"/>
    <property type="molecule type" value="Genomic_DNA"/>
</dbReference>
<organism evidence="2 3">
    <name type="scientific">Diploptera punctata</name>
    <name type="common">Pacific beetle cockroach</name>
    <dbReference type="NCBI Taxonomy" id="6984"/>
    <lineage>
        <taxon>Eukaryota</taxon>
        <taxon>Metazoa</taxon>
        <taxon>Ecdysozoa</taxon>
        <taxon>Arthropoda</taxon>
        <taxon>Hexapoda</taxon>
        <taxon>Insecta</taxon>
        <taxon>Pterygota</taxon>
        <taxon>Neoptera</taxon>
        <taxon>Polyneoptera</taxon>
        <taxon>Dictyoptera</taxon>
        <taxon>Blattodea</taxon>
        <taxon>Blaberoidea</taxon>
        <taxon>Blaberidae</taxon>
        <taxon>Diplopterinae</taxon>
        <taxon>Diploptera</taxon>
    </lineage>
</organism>
<evidence type="ECO:0000313" key="3">
    <source>
        <dbReference type="Proteomes" id="UP001233999"/>
    </source>
</evidence>
<reference evidence="2" key="1">
    <citation type="journal article" date="2023" name="IScience">
        <title>Live-bearing cockroach genome reveals convergent evolutionary mechanisms linked to viviparity in insects and beyond.</title>
        <authorList>
            <person name="Fouks B."/>
            <person name="Harrison M.C."/>
            <person name="Mikhailova A.A."/>
            <person name="Marchal E."/>
            <person name="English S."/>
            <person name="Carruthers M."/>
            <person name="Jennings E.C."/>
            <person name="Chiamaka E.L."/>
            <person name="Frigard R.A."/>
            <person name="Pippel M."/>
            <person name="Attardo G.M."/>
            <person name="Benoit J.B."/>
            <person name="Bornberg-Bauer E."/>
            <person name="Tobe S.S."/>
        </authorList>
    </citation>
    <scope>NUCLEOTIDE SEQUENCE</scope>
    <source>
        <strain evidence="2">Stay&amp;Tobe</strain>
    </source>
</reference>
<dbReference type="AlphaFoldDB" id="A0AAD8ACM1"/>
<name>A0AAD8ACM1_DIPPU</name>
<dbReference type="Proteomes" id="UP001233999">
    <property type="component" value="Unassembled WGS sequence"/>
</dbReference>
<keyword evidence="3" id="KW-1185">Reference proteome</keyword>